<dbReference type="Pfam" id="PF05045">
    <property type="entry name" value="RgpF"/>
    <property type="match status" value="1"/>
</dbReference>
<dbReference type="InterPro" id="IPR007739">
    <property type="entry name" value="RgpF"/>
</dbReference>
<proteinExistence type="predicted"/>
<sequence>MKILSSRFSGQTPTTPAKYCVFSHFDANDRVERYVLYYLEQLKRCGYEVLLVSTSRAISDASVEALSKVCHTVCLRENVGYDFGSYKAGIELLKQQEAQVSRLLVANDSVFGPFNDLQPILHEMEREDIDLCGLTDSHDHGYHLQSYFISYSTRLYESAAFDDFWSSVDLISNTTDNFKQKIVHNYEVGGSQHFLRTGCSYSVVFPYRDVLDRLFQRTLRKLEASRLPNSDIVMHYGELVYNLNASHAYWDELIDMGMPFIKRELLTKNPTATDVSTWSQKIEESSPYDVSMILEALINQDAIENIYPIDIGQALSVIQTPEDAVDVPLNPALNKWINMASVPAAVPFRFDDQFYLNNYPDVAAVVQAGDYPYGLAHYRRYGFQEGRKCVFKRVVKN</sequence>
<comment type="caution">
    <text evidence="1">The sequence shown here is derived from an EMBL/GenBank/DDBJ whole genome shotgun (WGS) entry which is preliminary data.</text>
</comment>
<accession>A0A7Y8KZW3</accession>
<protein>
    <recommendedName>
        <fullName evidence="3">Rhamnan synthesis protein F</fullName>
    </recommendedName>
</protein>
<dbReference type="AlphaFoldDB" id="A0A7Y8KZW3"/>
<dbReference type="Proteomes" id="UP000545507">
    <property type="component" value="Unassembled WGS sequence"/>
</dbReference>
<dbReference type="EMBL" id="VYGV01000025">
    <property type="protein sequence ID" value="NWF48012.1"/>
    <property type="molecule type" value="Genomic_DNA"/>
</dbReference>
<evidence type="ECO:0008006" key="3">
    <source>
        <dbReference type="Google" id="ProtNLM"/>
    </source>
</evidence>
<evidence type="ECO:0000313" key="2">
    <source>
        <dbReference type="Proteomes" id="UP000545507"/>
    </source>
</evidence>
<name>A0A7Y8KZW3_9BURK</name>
<keyword evidence="2" id="KW-1185">Reference proteome</keyword>
<organism evidence="1 2">
    <name type="scientific">Hydrogenophaga aromaticivorans</name>
    <dbReference type="NCBI Taxonomy" id="2610898"/>
    <lineage>
        <taxon>Bacteria</taxon>
        <taxon>Pseudomonadati</taxon>
        <taxon>Pseudomonadota</taxon>
        <taxon>Betaproteobacteria</taxon>
        <taxon>Burkholderiales</taxon>
        <taxon>Comamonadaceae</taxon>
        <taxon>Hydrogenophaga</taxon>
    </lineage>
</organism>
<reference evidence="1 2" key="1">
    <citation type="submission" date="2019-09" db="EMBL/GenBank/DDBJ databases">
        <title>Hydrogenophaga aromatica sp. nov., isolated from a para-xylene-degrading enrichment culture.</title>
        <authorList>
            <person name="Tancsics A."/>
            <person name="Banerjee S."/>
        </authorList>
    </citation>
    <scope>NUCLEOTIDE SEQUENCE [LARGE SCALE GENOMIC DNA]</scope>
    <source>
        <strain evidence="1 2">D2P1</strain>
    </source>
</reference>
<evidence type="ECO:0000313" key="1">
    <source>
        <dbReference type="EMBL" id="NWF48012.1"/>
    </source>
</evidence>
<gene>
    <name evidence="1" type="ORF">F3K02_22550</name>
</gene>